<dbReference type="AlphaFoldDB" id="A0A183SUI5"/>
<dbReference type="WBParaSite" id="SSLN_0000818201-mRNA-1">
    <property type="protein sequence ID" value="SSLN_0000818201-mRNA-1"/>
    <property type="gene ID" value="SSLN_0000818201"/>
</dbReference>
<feature type="domain" description="C2H2-type" evidence="3">
    <location>
        <begin position="145"/>
        <end position="171"/>
    </location>
</feature>
<keyword evidence="1" id="KW-0862">Zinc</keyword>
<keyword evidence="1" id="KW-0863">Zinc-finger</keyword>
<evidence type="ECO:0000313" key="6">
    <source>
        <dbReference type="WBParaSite" id="SSLN_0000818201-mRNA-1"/>
    </source>
</evidence>
<reference evidence="6" key="1">
    <citation type="submission" date="2016-06" db="UniProtKB">
        <authorList>
            <consortium name="WormBaseParasite"/>
        </authorList>
    </citation>
    <scope>IDENTIFICATION</scope>
</reference>
<dbReference type="SMART" id="SM00355">
    <property type="entry name" value="ZnF_C2H2"/>
    <property type="match status" value="2"/>
</dbReference>
<dbReference type="EMBL" id="UYSU01034357">
    <property type="protein sequence ID" value="VDL94268.1"/>
    <property type="molecule type" value="Genomic_DNA"/>
</dbReference>
<evidence type="ECO:0000256" key="1">
    <source>
        <dbReference type="PROSITE-ProRule" id="PRU00042"/>
    </source>
</evidence>
<gene>
    <name evidence="4" type="ORF">SSLN_LOCUS7883</name>
</gene>
<evidence type="ECO:0000256" key="2">
    <source>
        <dbReference type="SAM" id="MobiDB-lite"/>
    </source>
</evidence>
<reference evidence="4 5" key="2">
    <citation type="submission" date="2018-11" db="EMBL/GenBank/DDBJ databases">
        <authorList>
            <consortium name="Pathogen Informatics"/>
        </authorList>
    </citation>
    <scope>NUCLEOTIDE SEQUENCE [LARGE SCALE GENOMIC DNA]</scope>
    <source>
        <strain evidence="4 5">NST_G2</strain>
    </source>
</reference>
<dbReference type="SUPFAM" id="SSF57667">
    <property type="entry name" value="beta-beta-alpha zinc fingers"/>
    <property type="match status" value="1"/>
</dbReference>
<dbReference type="Proteomes" id="UP000275846">
    <property type="component" value="Unassembled WGS sequence"/>
</dbReference>
<dbReference type="InterPro" id="IPR013087">
    <property type="entry name" value="Znf_C2H2_type"/>
</dbReference>
<feature type="compositionally biased region" description="Low complexity" evidence="2">
    <location>
        <begin position="40"/>
        <end position="59"/>
    </location>
</feature>
<dbReference type="Gene3D" id="3.30.160.60">
    <property type="entry name" value="Classic Zinc Finger"/>
    <property type="match status" value="1"/>
</dbReference>
<organism evidence="6">
    <name type="scientific">Schistocephalus solidus</name>
    <name type="common">Tapeworm</name>
    <dbReference type="NCBI Taxonomy" id="70667"/>
    <lineage>
        <taxon>Eukaryota</taxon>
        <taxon>Metazoa</taxon>
        <taxon>Spiralia</taxon>
        <taxon>Lophotrochozoa</taxon>
        <taxon>Platyhelminthes</taxon>
        <taxon>Cestoda</taxon>
        <taxon>Eucestoda</taxon>
        <taxon>Diphyllobothriidea</taxon>
        <taxon>Diphyllobothriidae</taxon>
        <taxon>Schistocephalus</taxon>
    </lineage>
</organism>
<keyword evidence="1" id="KW-0479">Metal-binding</keyword>
<evidence type="ECO:0000259" key="3">
    <source>
        <dbReference type="PROSITE" id="PS50157"/>
    </source>
</evidence>
<name>A0A183SUI5_SCHSO</name>
<dbReference type="GO" id="GO:0008270">
    <property type="term" value="F:zinc ion binding"/>
    <property type="evidence" value="ECO:0007669"/>
    <property type="project" value="UniProtKB-KW"/>
</dbReference>
<dbReference type="PROSITE" id="PS00028">
    <property type="entry name" value="ZINC_FINGER_C2H2_1"/>
    <property type="match status" value="2"/>
</dbReference>
<protein>
    <submittedName>
        <fullName evidence="6">C2H2-type domain-containing protein</fullName>
    </submittedName>
</protein>
<evidence type="ECO:0000313" key="4">
    <source>
        <dbReference type="EMBL" id="VDL94268.1"/>
    </source>
</evidence>
<proteinExistence type="predicted"/>
<feature type="region of interest" description="Disordered" evidence="2">
    <location>
        <begin position="36"/>
        <end position="65"/>
    </location>
</feature>
<keyword evidence="5" id="KW-1185">Reference proteome</keyword>
<sequence length="171" mass="18839">MSPAPRTNTANAQALPTCPRCQRTFHARIGLIGPLRKQCTNNPTIPTSTSNSANTPSDSRALTPGISSITPTIIKTTSQYSSPVTSTTDTTATTTISNRDYHLNCPHCDRKFTSRIGLVGHLQIHRTQTGEPVPGSPTHSRDRRLHCHHCSRTFTHRMGLLGHMRLHDNLR</sequence>
<accession>A0A183SUI5</accession>
<dbReference type="PROSITE" id="PS50157">
    <property type="entry name" value="ZINC_FINGER_C2H2_2"/>
    <property type="match status" value="2"/>
</dbReference>
<evidence type="ECO:0000313" key="5">
    <source>
        <dbReference type="Proteomes" id="UP000275846"/>
    </source>
</evidence>
<dbReference type="Pfam" id="PF00096">
    <property type="entry name" value="zf-C2H2"/>
    <property type="match status" value="1"/>
</dbReference>
<feature type="domain" description="C2H2-type" evidence="3">
    <location>
        <begin position="103"/>
        <end position="130"/>
    </location>
</feature>
<dbReference type="InterPro" id="IPR036236">
    <property type="entry name" value="Znf_C2H2_sf"/>
</dbReference>